<evidence type="ECO:0000313" key="1">
    <source>
        <dbReference type="EMBL" id="QNM11161.1"/>
    </source>
</evidence>
<proteinExistence type="predicted"/>
<gene>
    <name evidence="1" type="ORF">H9Q80_12930</name>
</gene>
<name>A0A7G9GK29_9FIRM</name>
<evidence type="ECO:0000313" key="2">
    <source>
        <dbReference type="Proteomes" id="UP000515856"/>
    </source>
</evidence>
<dbReference type="RefSeq" id="WP_117451571.1">
    <property type="nucleotide sequence ID" value="NZ_CP060636.1"/>
</dbReference>
<keyword evidence="2" id="KW-1185">Reference proteome</keyword>
<organism evidence="1 2">
    <name type="scientific">[Eubacterium] hominis</name>
    <dbReference type="NCBI Taxonomy" id="2764325"/>
    <lineage>
        <taxon>Bacteria</taxon>
        <taxon>Bacillati</taxon>
        <taxon>Bacillota</taxon>
        <taxon>Erysipelotrichia</taxon>
        <taxon>Erysipelotrichales</taxon>
        <taxon>Erysipelotrichaceae</taxon>
        <taxon>Amedibacillus</taxon>
    </lineage>
</organism>
<dbReference type="Proteomes" id="UP000515856">
    <property type="component" value="Chromosome"/>
</dbReference>
<dbReference type="AlphaFoldDB" id="A0A7G9GK29"/>
<dbReference type="EMBL" id="CP060636">
    <property type="protein sequence ID" value="QNM11161.1"/>
    <property type="molecule type" value="Genomic_DNA"/>
</dbReference>
<sequence length="113" mass="13459">MSQDETPIINDENYEMLIKWYKQEGIENIGFEDDDCYDEHMNYIGKGPVGYYELLQEVTQVAKRIQKEDYFLKKAGRRIPIIILEYEDTWYTRKATLEANVHGEACDYLEYAK</sequence>
<dbReference type="KEGG" id="ehn:H9Q80_12930"/>
<reference evidence="1 2" key="1">
    <citation type="submission" date="2020-08" db="EMBL/GenBank/DDBJ databases">
        <authorList>
            <person name="Liu C."/>
            <person name="Sun Q."/>
        </authorList>
    </citation>
    <scope>NUCLEOTIDE SEQUENCE [LARGE SCALE GENOMIC DNA]</scope>
    <source>
        <strain evidence="1 2">NSJ-61</strain>
    </source>
</reference>
<accession>A0A7G9GK29</accession>
<protein>
    <submittedName>
        <fullName evidence="1">Uncharacterized protein</fullName>
    </submittedName>
</protein>